<evidence type="ECO:0000313" key="2">
    <source>
        <dbReference type="EMBL" id="SDD35710.1"/>
    </source>
</evidence>
<keyword evidence="2" id="KW-0808">Transferase</keyword>
<gene>
    <name evidence="2" type="ORF">SAMN05216337_1010104</name>
</gene>
<feature type="transmembrane region" description="Helical" evidence="1">
    <location>
        <begin position="12"/>
        <end position="34"/>
    </location>
</feature>
<dbReference type="AlphaFoldDB" id="A0A1G6U2T8"/>
<dbReference type="GO" id="GO:0016301">
    <property type="term" value="F:kinase activity"/>
    <property type="evidence" value="ECO:0007669"/>
    <property type="project" value="UniProtKB-KW"/>
</dbReference>
<accession>A0A1G6U2T8</accession>
<name>A0A1G6U2T8_9BRAD</name>
<evidence type="ECO:0000313" key="3">
    <source>
        <dbReference type="Proteomes" id="UP000199245"/>
    </source>
</evidence>
<organism evidence="2 3">
    <name type="scientific">Bradyrhizobium brasilense</name>
    <dbReference type="NCBI Taxonomy" id="1419277"/>
    <lineage>
        <taxon>Bacteria</taxon>
        <taxon>Pseudomonadati</taxon>
        <taxon>Pseudomonadota</taxon>
        <taxon>Alphaproteobacteria</taxon>
        <taxon>Hyphomicrobiales</taxon>
        <taxon>Nitrobacteraceae</taxon>
        <taxon>Bradyrhizobium</taxon>
    </lineage>
</organism>
<keyword evidence="2" id="KW-0418">Kinase</keyword>
<dbReference type="Proteomes" id="UP000199245">
    <property type="component" value="Unassembled WGS sequence"/>
</dbReference>
<reference evidence="2 3" key="1">
    <citation type="submission" date="2016-10" db="EMBL/GenBank/DDBJ databases">
        <authorList>
            <person name="de Groot N.N."/>
        </authorList>
    </citation>
    <scope>NUCLEOTIDE SEQUENCE [LARGE SCALE GENOMIC DNA]</scope>
    <source>
        <strain evidence="2 3">R5</strain>
    </source>
</reference>
<keyword evidence="1" id="KW-0472">Membrane</keyword>
<proteinExistence type="predicted"/>
<keyword evidence="1" id="KW-1133">Transmembrane helix</keyword>
<evidence type="ECO:0000256" key="1">
    <source>
        <dbReference type="SAM" id="Phobius"/>
    </source>
</evidence>
<protein>
    <submittedName>
        <fullName evidence="2">Two-component system, NtrC family, nitrogen regulation sensor histidine kinase NtrY</fullName>
    </submittedName>
</protein>
<sequence>MVRGTTIAEHIAAVSLFSIFAVLPAVLVAVIANVTIERGLERLFPVWCAMKNLETINAGTMQNSRVTSLSLQ</sequence>
<dbReference type="EMBL" id="FMZW01000010">
    <property type="protein sequence ID" value="SDD35710.1"/>
    <property type="molecule type" value="Genomic_DNA"/>
</dbReference>
<keyword evidence="1" id="KW-0812">Transmembrane</keyword>